<evidence type="ECO:0000313" key="4">
    <source>
        <dbReference type="EMBL" id="HGQ65112.1"/>
    </source>
</evidence>
<organism evidence="4">
    <name type="scientific">Ignisphaera aggregans</name>
    <dbReference type="NCBI Taxonomy" id="334771"/>
    <lineage>
        <taxon>Archaea</taxon>
        <taxon>Thermoproteota</taxon>
        <taxon>Thermoprotei</taxon>
        <taxon>Desulfurococcales</taxon>
        <taxon>Desulfurococcaceae</taxon>
        <taxon>Ignisphaera</taxon>
    </lineage>
</organism>
<reference evidence="4" key="1">
    <citation type="journal article" date="2020" name="mSystems">
        <title>Genome- and Community-Level Interaction Insights into Carbon Utilization and Element Cycling Functions of Hydrothermarchaeota in Hydrothermal Sediment.</title>
        <authorList>
            <person name="Zhou Z."/>
            <person name="Liu Y."/>
            <person name="Xu W."/>
            <person name="Pan J."/>
            <person name="Luo Z.H."/>
            <person name="Li M."/>
        </authorList>
    </citation>
    <scope>NUCLEOTIDE SEQUENCE [LARGE SCALE GENOMIC DNA]</scope>
    <source>
        <strain evidence="4">SpSt-637</strain>
        <strain evidence="3">SpSt-667</strain>
    </source>
</reference>
<gene>
    <name evidence="4" type="ORF">ENU08_07705</name>
    <name evidence="3" type="ORF">ENU41_07990</name>
</gene>
<name>A0A7C4NU51_9CREN</name>
<dbReference type="PANTHER" id="PTHR10953:SF102">
    <property type="entry name" value="ADENYLYLTRANSFERASE AND SULFURTRANSFERASE MOCS3"/>
    <property type="match status" value="1"/>
</dbReference>
<sequence>MSLEHLYDRYDRQIPVIGVEGQKKLAKSKVAVIGAGGLGTPIILYLAAAGVGNIVVVDKDVVSLTDLNRQILYTEVDIGKKKVDVVCERIKKFNSSVDVECLDLEFNEENGRDIVKKVDVVVDAVDNWETRFVINKLCVELRKPFVHAGILGWYGQATTIIPGETPCLNCIIPKPLPRRKIPVVSVTPGILGIIEASEVIKYLLNLGVLLVGKLLIVDLQFNEFKVVEIKRNPQCPICGGIQ</sequence>
<dbReference type="InterPro" id="IPR035985">
    <property type="entry name" value="Ubiquitin-activating_enz"/>
</dbReference>
<feature type="domain" description="THIF-type NAD/FAD binding fold" evidence="2">
    <location>
        <begin position="10"/>
        <end position="236"/>
    </location>
</feature>
<dbReference type="AlphaFoldDB" id="A0A7C4NU51"/>
<dbReference type="GO" id="GO:0004792">
    <property type="term" value="F:thiosulfate-cyanide sulfurtransferase activity"/>
    <property type="evidence" value="ECO:0007669"/>
    <property type="project" value="TreeGrafter"/>
</dbReference>
<evidence type="ECO:0000259" key="2">
    <source>
        <dbReference type="Pfam" id="PF00899"/>
    </source>
</evidence>
<dbReference type="CDD" id="cd00757">
    <property type="entry name" value="ThiF_MoeB_HesA_family"/>
    <property type="match status" value="1"/>
</dbReference>
<dbReference type="InterPro" id="IPR000594">
    <property type="entry name" value="ThiF_NAD_FAD-bd"/>
</dbReference>
<proteinExistence type="inferred from homology"/>
<dbReference type="Pfam" id="PF00899">
    <property type="entry name" value="ThiF"/>
    <property type="match status" value="1"/>
</dbReference>
<dbReference type="GO" id="GO:0008641">
    <property type="term" value="F:ubiquitin-like modifier activating enzyme activity"/>
    <property type="evidence" value="ECO:0007669"/>
    <property type="project" value="InterPro"/>
</dbReference>
<dbReference type="SUPFAM" id="SSF69572">
    <property type="entry name" value="Activating enzymes of the ubiquitin-like proteins"/>
    <property type="match status" value="1"/>
</dbReference>
<evidence type="ECO:0000256" key="1">
    <source>
        <dbReference type="ARBA" id="ARBA00009919"/>
    </source>
</evidence>
<comment type="caution">
    <text evidence="4">The sequence shown here is derived from an EMBL/GenBank/DDBJ whole genome shotgun (WGS) entry which is preliminary data.</text>
</comment>
<dbReference type="EMBL" id="DTCK01000042">
    <property type="protein sequence ID" value="HGQ36593.1"/>
    <property type="molecule type" value="Genomic_DNA"/>
</dbReference>
<dbReference type="FunFam" id="3.40.50.720:FF:000080">
    <property type="entry name" value="Thiazole biosynthesis adenylyltransferase ThiF"/>
    <property type="match status" value="1"/>
</dbReference>
<dbReference type="PANTHER" id="PTHR10953">
    <property type="entry name" value="UBIQUITIN-ACTIVATING ENZYME E1"/>
    <property type="match status" value="1"/>
</dbReference>
<dbReference type="Gene3D" id="3.40.50.720">
    <property type="entry name" value="NAD(P)-binding Rossmann-like Domain"/>
    <property type="match status" value="1"/>
</dbReference>
<dbReference type="GO" id="GO:0016779">
    <property type="term" value="F:nucleotidyltransferase activity"/>
    <property type="evidence" value="ECO:0007669"/>
    <property type="project" value="TreeGrafter"/>
</dbReference>
<accession>A0A7C4NU51</accession>
<dbReference type="InterPro" id="IPR045886">
    <property type="entry name" value="ThiF/MoeB/HesA"/>
</dbReference>
<dbReference type="EMBL" id="DTBD01000070">
    <property type="protein sequence ID" value="HGQ65112.1"/>
    <property type="molecule type" value="Genomic_DNA"/>
</dbReference>
<evidence type="ECO:0000313" key="3">
    <source>
        <dbReference type="EMBL" id="HGQ36593.1"/>
    </source>
</evidence>
<dbReference type="GO" id="GO:0005737">
    <property type="term" value="C:cytoplasm"/>
    <property type="evidence" value="ECO:0007669"/>
    <property type="project" value="TreeGrafter"/>
</dbReference>
<comment type="similarity">
    <text evidence="1">Belongs to the HesA/MoeB/ThiF family.</text>
</comment>
<protein>
    <submittedName>
        <fullName evidence="4">HesA/MoeB/ThiF family protein</fullName>
    </submittedName>
</protein>